<dbReference type="Proteomes" id="UP000625210">
    <property type="component" value="Unassembled WGS sequence"/>
</dbReference>
<comment type="caution">
    <text evidence="2">The sequence shown here is derived from an EMBL/GenBank/DDBJ whole genome shotgun (WGS) entry which is preliminary data.</text>
</comment>
<dbReference type="EMBL" id="BMHQ01000006">
    <property type="protein sequence ID" value="GGE18361.1"/>
    <property type="molecule type" value="Genomic_DNA"/>
</dbReference>
<accession>A0A8J2YDM4</accession>
<gene>
    <name evidence="2" type="ORF">GCM10011571_20260</name>
</gene>
<evidence type="ECO:0000313" key="2">
    <source>
        <dbReference type="EMBL" id="GGE18361.1"/>
    </source>
</evidence>
<keyword evidence="1" id="KW-1133">Transmembrane helix</keyword>
<reference evidence="2" key="2">
    <citation type="submission" date="2020-09" db="EMBL/GenBank/DDBJ databases">
        <authorList>
            <person name="Sun Q."/>
            <person name="Zhou Y."/>
        </authorList>
    </citation>
    <scope>NUCLEOTIDE SEQUENCE</scope>
    <source>
        <strain evidence="2">CGMCC 1.15179</strain>
    </source>
</reference>
<evidence type="ECO:0000256" key="1">
    <source>
        <dbReference type="SAM" id="Phobius"/>
    </source>
</evidence>
<dbReference type="RefSeq" id="WP_188647768.1">
    <property type="nucleotide sequence ID" value="NZ_BMHQ01000006.1"/>
</dbReference>
<proteinExistence type="predicted"/>
<protein>
    <submittedName>
        <fullName evidence="2">Uncharacterized protein</fullName>
    </submittedName>
</protein>
<name>A0A8J2YDM4_9BACL</name>
<reference evidence="2" key="1">
    <citation type="journal article" date="2014" name="Int. J. Syst. Evol. Microbiol.">
        <title>Complete genome sequence of Corynebacterium casei LMG S-19264T (=DSM 44701T), isolated from a smear-ripened cheese.</title>
        <authorList>
            <consortium name="US DOE Joint Genome Institute (JGI-PGF)"/>
            <person name="Walter F."/>
            <person name="Albersmeier A."/>
            <person name="Kalinowski J."/>
            <person name="Ruckert C."/>
        </authorList>
    </citation>
    <scope>NUCLEOTIDE SEQUENCE</scope>
    <source>
        <strain evidence="2">CGMCC 1.15179</strain>
    </source>
</reference>
<keyword evidence="1" id="KW-0812">Transmembrane</keyword>
<feature type="transmembrane region" description="Helical" evidence="1">
    <location>
        <begin position="12"/>
        <end position="32"/>
    </location>
</feature>
<evidence type="ECO:0000313" key="3">
    <source>
        <dbReference type="Proteomes" id="UP000625210"/>
    </source>
</evidence>
<sequence>MRKLGKPLKQPVFPLMAWFLCFAGMTFYNGYYKINLDDHELPVNKRWAEAIALKWENGGRHAFTKGPFVRDAIRDQGVNFRVILRHEVDGCTRKVIDVAQATEKL</sequence>
<dbReference type="AlphaFoldDB" id="A0A8J2YDM4"/>
<keyword evidence="3" id="KW-1185">Reference proteome</keyword>
<organism evidence="2 3">
    <name type="scientific">Marinithermofilum abyssi</name>
    <dbReference type="NCBI Taxonomy" id="1571185"/>
    <lineage>
        <taxon>Bacteria</taxon>
        <taxon>Bacillati</taxon>
        <taxon>Bacillota</taxon>
        <taxon>Bacilli</taxon>
        <taxon>Bacillales</taxon>
        <taxon>Thermoactinomycetaceae</taxon>
        <taxon>Marinithermofilum</taxon>
    </lineage>
</organism>
<keyword evidence="1" id="KW-0472">Membrane</keyword>